<accession>A0A0L9VJH9</accession>
<evidence type="ECO:0000313" key="2">
    <source>
        <dbReference type="Proteomes" id="UP000053144"/>
    </source>
</evidence>
<name>A0A0L9VJH9_PHAAN</name>
<sequence>MAVQPPPKMGSITGEQLTFKGKASMEWKSLGDEERRRGVHGFSGIVERQAIWRWGSHHRENFLTFLHWFTFERMKEMELDGEEVEVYTAGRRRQVGKMEGPYLLFWHGLEGKKIRNLWRQKQNLAANKDGRQTSYGNVSEKWL</sequence>
<protein>
    <submittedName>
        <fullName evidence="1">Uncharacterized protein</fullName>
    </submittedName>
</protein>
<proteinExistence type="predicted"/>
<organism evidence="1 2">
    <name type="scientific">Phaseolus angularis</name>
    <name type="common">Azuki bean</name>
    <name type="synonym">Vigna angularis</name>
    <dbReference type="NCBI Taxonomy" id="3914"/>
    <lineage>
        <taxon>Eukaryota</taxon>
        <taxon>Viridiplantae</taxon>
        <taxon>Streptophyta</taxon>
        <taxon>Embryophyta</taxon>
        <taxon>Tracheophyta</taxon>
        <taxon>Spermatophyta</taxon>
        <taxon>Magnoliopsida</taxon>
        <taxon>eudicotyledons</taxon>
        <taxon>Gunneridae</taxon>
        <taxon>Pentapetalae</taxon>
        <taxon>rosids</taxon>
        <taxon>fabids</taxon>
        <taxon>Fabales</taxon>
        <taxon>Fabaceae</taxon>
        <taxon>Papilionoideae</taxon>
        <taxon>50 kb inversion clade</taxon>
        <taxon>NPAAA clade</taxon>
        <taxon>indigoferoid/millettioid clade</taxon>
        <taxon>Phaseoleae</taxon>
        <taxon>Vigna</taxon>
    </lineage>
</organism>
<dbReference type="Gramene" id="KOM55205">
    <property type="protein sequence ID" value="KOM55205"/>
    <property type="gene ID" value="LR48_Vigan10g109700"/>
</dbReference>
<evidence type="ECO:0000313" key="1">
    <source>
        <dbReference type="EMBL" id="KOM55205.1"/>
    </source>
</evidence>
<dbReference type="Proteomes" id="UP000053144">
    <property type="component" value="Chromosome 10"/>
</dbReference>
<gene>
    <name evidence="1" type="ORF">LR48_Vigan10g109700</name>
</gene>
<dbReference type="AlphaFoldDB" id="A0A0L9VJH9"/>
<reference evidence="2" key="1">
    <citation type="journal article" date="2015" name="Proc. Natl. Acad. Sci. U.S.A.">
        <title>Genome sequencing of adzuki bean (Vigna angularis) provides insight into high starch and low fat accumulation and domestication.</title>
        <authorList>
            <person name="Yang K."/>
            <person name="Tian Z."/>
            <person name="Chen C."/>
            <person name="Luo L."/>
            <person name="Zhao B."/>
            <person name="Wang Z."/>
            <person name="Yu L."/>
            <person name="Li Y."/>
            <person name="Sun Y."/>
            <person name="Li W."/>
            <person name="Chen Y."/>
            <person name="Li Y."/>
            <person name="Zhang Y."/>
            <person name="Ai D."/>
            <person name="Zhao J."/>
            <person name="Shang C."/>
            <person name="Ma Y."/>
            <person name="Wu B."/>
            <person name="Wang M."/>
            <person name="Gao L."/>
            <person name="Sun D."/>
            <person name="Zhang P."/>
            <person name="Guo F."/>
            <person name="Wang W."/>
            <person name="Li Y."/>
            <person name="Wang J."/>
            <person name="Varshney R.K."/>
            <person name="Wang J."/>
            <person name="Ling H.Q."/>
            <person name="Wan P."/>
        </authorList>
    </citation>
    <scope>NUCLEOTIDE SEQUENCE</scope>
    <source>
        <strain evidence="2">cv. Jingnong 6</strain>
    </source>
</reference>
<dbReference type="EMBL" id="CM003380">
    <property type="protein sequence ID" value="KOM55205.1"/>
    <property type="molecule type" value="Genomic_DNA"/>
</dbReference>